<evidence type="ECO:0000313" key="1">
    <source>
        <dbReference type="EMBL" id="KAH8001046.1"/>
    </source>
</evidence>
<keyword evidence="2" id="KW-1185">Reference proteome</keyword>
<dbReference type="EMBL" id="CM037618">
    <property type="protein sequence ID" value="KAH8001046.1"/>
    <property type="molecule type" value="Genomic_DNA"/>
</dbReference>
<name>A0ACB8F813_9SAUR</name>
<proteinExistence type="predicted"/>
<comment type="caution">
    <text evidence="1">The sequence shown here is derived from an EMBL/GenBank/DDBJ whole genome shotgun (WGS) entry which is preliminary data.</text>
</comment>
<gene>
    <name evidence="1" type="ORF">K3G42_030440</name>
</gene>
<accession>A0ACB8F813</accession>
<evidence type="ECO:0000313" key="2">
    <source>
        <dbReference type="Proteomes" id="UP000827872"/>
    </source>
</evidence>
<sequence>MASFRPLHPGSQGTMKPEALWWLLGLLVLRDGDASDYGEEKIGKAGYCPAFPSGLYQPPCTVECEADSECERSEKCCEFACRYSCTVPIADKPGMCPSPLVKKLRAPEPCLTTCVADRDCSGPEKCCKEACGQTCRLPLPEKPGKCPKKKPRKNAGPAMDTCRHDQECLGAEKCCFTGSSMNCLNVQPGGGVGPGGKRAARPWLWASARQSVAQWPRNGPSSFVCEEK</sequence>
<organism evidence="1 2">
    <name type="scientific">Sphaerodactylus townsendi</name>
    <dbReference type="NCBI Taxonomy" id="933632"/>
    <lineage>
        <taxon>Eukaryota</taxon>
        <taxon>Metazoa</taxon>
        <taxon>Chordata</taxon>
        <taxon>Craniata</taxon>
        <taxon>Vertebrata</taxon>
        <taxon>Euteleostomi</taxon>
        <taxon>Lepidosauria</taxon>
        <taxon>Squamata</taxon>
        <taxon>Bifurcata</taxon>
        <taxon>Gekkota</taxon>
        <taxon>Sphaerodactylidae</taxon>
        <taxon>Sphaerodactylus</taxon>
    </lineage>
</organism>
<reference evidence="1" key="1">
    <citation type="submission" date="2021-08" db="EMBL/GenBank/DDBJ databases">
        <title>The first chromosome-level gecko genome reveals the dynamic sex chromosomes of Neotropical dwarf geckos (Sphaerodactylidae: Sphaerodactylus).</title>
        <authorList>
            <person name="Pinto B.J."/>
            <person name="Keating S.E."/>
            <person name="Gamble T."/>
        </authorList>
    </citation>
    <scope>NUCLEOTIDE SEQUENCE</scope>
    <source>
        <strain evidence="1">TG3544</strain>
    </source>
</reference>
<dbReference type="Proteomes" id="UP000827872">
    <property type="component" value="Linkage Group LG05"/>
</dbReference>
<protein>
    <submittedName>
        <fullName evidence="1">Uncharacterized protein</fullName>
    </submittedName>
</protein>